<feature type="domain" description="HTH tetR-type" evidence="4">
    <location>
        <begin position="18"/>
        <end position="78"/>
    </location>
</feature>
<gene>
    <name evidence="5" type="ORF">IB286_07240</name>
</gene>
<dbReference type="PANTHER" id="PTHR30055:SF183">
    <property type="entry name" value="NUCLEOID OCCLUSION FACTOR SLMA"/>
    <property type="match status" value="1"/>
</dbReference>
<proteinExistence type="predicted"/>
<dbReference type="AlphaFoldDB" id="A0A927C273"/>
<evidence type="ECO:0000256" key="1">
    <source>
        <dbReference type="ARBA" id="ARBA00023054"/>
    </source>
</evidence>
<comment type="caution">
    <text evidence="5">The sequence shown here is derived from an EMBL/GenBank/DDBJ whole genome shotgun (WGS) entry which is preliminary data.</text>
</comment>
<dbReference type="InterPro" id="IPR036271">
    <property type="entry name" value="Tet_transcr_reg_TetR-rel_C_sf"/>
</dbReference>
<sequence>MGVLLRRLIDEGCVSDPESPKGRLLAAAARQFRQKGFSRTTVRDLAAEVGILSGSIFHHFKNKDEILFAVMNEVVIAMEERLQVRLSAATSTRDKVRALIENELQFIHGPTGDATAVLIYEWRALSEPLQQKILERRRAYFKLWHDTLIKAEEEALITVEPDCLRQLLHGAIVWSIHWYQPQGPMPLESLVDQVLSLAIKSE</sequence>
<keyword evidence="1" id="KW-0175">Coiled coil</keyword>
<dbReference type="PANTHER" id="PTHR30055">
    <property type="entry name" value="HTH-TYPE TRANSCRIPTIONAL REGULATOR RUTR"/>
    <property type="match status" value="1"/>
</dbReference>
<accession>A0A927C273</accession>
<dbReference type="Proteomes" id="UP000610558">
    <property type="component" value="Unassembled WGS sequence"/>
</dbReference>
<dbReference type="InterPro" id="IPR001647">
    <property type="entry name" value="HTH_TetR"/>
</dbReference>
<organism evidence="5 6">
    <name type="scientific">Spongiibacter pelagi</name>
    <dbReference type="NCBI Taxonomy" id="2760804"/>
    <lineage>
        <taxon>Bacteria</taxon>
        <taxon>Pseudomonadati</taxon>
        <taxon>Pseudomonadota</taxon>
        <taxon>Gammaproteobacteria</taxon>
        <taxon>Cellvibrionales</taxon>
        <taxon>Spongiibacteraceae</taxon>
        <taxon>Spongiibacter</taxon>
    </lineage>
</organism>
<dbReference type="Pfam" id="PF17932">
    <property type="entry name" value="TetR_C_24"/>
    <property type="match status" value="1"/>
</dbReference>
<dbReference type="Gene3D" id="1.10.357.10">
    <property type="entry name" value="Tetracycline Repressor, domain 2"/>
    <property type="match status" value="1"/>
</dbReference>
<evidence type="ECO:0000259" key="4">
    <source>
        <dbReference type="PROSITE" id="PS50977"/>
    </source>
</evidence>
<evidence type="ECO:0000256" key="3">
    <source>
        <dbReference type="PROSITE-ProRule" id="PRU00335"/>
    </source>
</evidence>
<evidence type="ECO:0000313" key="5">
    <source>
        <dbReference type="EMBL" id="MBD2858803.1"/>
    </source>
</evidence>
<protein>
    <submittedName>
        <fullName evidence="5">TetR/AcrR family transcriptional regulator</fullName>
    </submittedName>
</protein>
<dbReference type="SUPFAM" id="SSF46689">
    <property type="entry name" value="Homeodomain-like"/>
    <property type="match status" value="1"/>
</dbReference>
<dbReference type="GO" id="GO:0000976">
    <property type="term" value="F:transcription cis-regulatory region binding"/>
    <property type="evidence" value="ECO:0007669"/>
    <property type="project" value="TreeGrafter"/>
</dbReference>
<dbReference type="PROSITE" id="PS50977">
    <property type="entry name" value="HTH_TETR_2"/>
    <property type="match status" value="1"/>
</dbReference>
<dbReference type="InterPro" id="IPR009057">
    <property type="entry name" value="Homeodomain-like_sf"/>
</dbReference>
<dbReference type="InterPro" id="IPR041490">
    <property type="entry name" value="KstR2_TetR_C"/>
</dbReference>
<dbReference type="SUPFAM" id="SSF48498">
    <property type="entry name" value="Tetracyclin repressor-like, C-terminal domain"/>
    <property type="match status" value="1"/>
</dbReference>
<name>A0A927C273_9GAMM</name>
<keyword evidence="2 3" id="KW-0238">DNA-binding</keyword>
<evidence type="ECO:0000256" key="2">
    <source>
        <dbReference type="ARBA" id="ARBA00023125"/>
    </source>
</evidence>
<dbReference type="EMBL" id="JACXLD010000003">
    <property type="protein sequence ID" value="MBD2858803.1"/>
    <property type="molecule type" value="Genomic_DNA"/>
</dbReference>
<reference evidence="5" key="1">
    <citation type="submission" date="2020-09" db="EMBL/GenBank/DDBJ databases">
        <authorList>
            <person name="Yoon J.-W."/>
        </authorList>
    </citation>
    <scope>NUCLEOTIDE SEQUENCE</scope>
    <source>
        <strain evidence="5">KMU-158</strain>
    </source>
</reference>
<evidence type="ECO:0000313" key="6">
    <source>
        <dbReference type="Proteomes" id="UP000610558"/>
    </source>
</evidence>
<keyword evidence="6" id="KW-1185">Reference proteome</keyword>
<dbReference type="InterPro" id="IPR050109">
    <property type="entry name" value="HTH-type_TetR-like_transc_reg"/>
</dbReference>
<dbReference type="GO" id="GO:0003700">
    <property type="term" value="F:DNA-binding transcription factor activity"/>
    <property type="evidence" value="ECO:0007669"/>
    <property type="project" value="TreeGrafter"/>
</dbReference>
<dbReference type="Pfam" id="PF00440">
    <property type="entry name" value="TetR_N"/>
    <property type="match status" value="1"/>
</dbReference>
<feature type="DNA-binding region" description="H-T-H motif" evidence="3">
    <location>
        <begin position="41"/>
        <end position="60"/>
    </location>
</feature>
<dbReference type="PRINTS" id="PR00455">
    <property type="entry name" value="HTHTETR"/>
</dbReference>